<proteinExistence type="predicted"/>
<gene>
    <name evidence="2" type="ORF">AOXY_G31022</name>
</gene>
<evidence type="ECO:0000313" key="2">
    <source>
        <dbReference type="EMBL" id="KAK1152367.1"/>
    </source>
</evidence>
<evidence type="ECO:0000313" key="3">
    <source>
        <dbReference type="Proteomes" id="UP001230051"/>
    </source>
</evidence>
<sequence>MKKNGVPHHIRNFSLNQAGPKLGEGGDLSWRAVEGASLWKDPVPQKRLEDRVSSEKAGACLRASLNPGRPGGITSKAVSQSATRPSLDSSSALQTQRKVRKICVDLRPALAAATKLCDSEEVNRDPTEGEGGELSWKAVGCTTLWKETAPQKRLEDRASSEKAGACLRASLNPGRPGGITSKAVSQSATRPSLDSSSALQTQRKVRKFCVDLRPALAAATELCDSEEVNWERGVPRMSYPRAGAESPDKAASHHSFSSEREEAVQMLRVALPPVARRTACVPLDPPDTGIRPFVGLVSVSGNGSLASSSNHSLAPKSPVSFPKIILKQSNQQTKKITETKQAVSFPLAPVSLKQLLGRVQNPPSSTDHLLLAGVLRALRGALWNPALPQEAAHTAESAGPVQTELSRKGYPCHGTKSPLETRAKPEAAVQGPAGKPAAVKFNLYKRIPAASSLTVSLQR</sequence>
<dbReference type="Proteomes" id="UP001230051">
    <property type="component" value="Unassembled WGS sequence"/>
</dbReference>
<dbReference type="EMBL" id="JAGXEW010000046">
    <property type="protein sequence ID" value="KAK1152367.1"/>
    <property type="molecule type" value="Genomic_DNA"/>
</dbReference>
<feature type="region of interest" description="Disordered" evidence="1">
    <location>
        <begin position="393"/>
        <end position="432"/>
    </location>
</feature>
<reference evidence="2" key="1">
    <citation type="submission" date="2022-02" db="EMBL/GenBank/DDBJ databases">
        <title>Atlantic sturgeon de novo genome assembly.</title>
        <authorList>
            <person name="Stock M."/>
            <person name="Klopp C."/>
            <person name="Guiguen Y."/>
            <person name="Cabau C."/>
            <person name="Parinello H."/>
            <person name="Santidrian Yebra-Pimentel E."/>
            <person name="Kuhl H."/>
            <person name="Dirks R.P."/>
            <person name="Guessner J."/>
            <person name="Wuertz S."/>
            <person name="Du K."/>
            <person name="Schartl M."/>
        </authorList>
    </citation>
    <scope>NUCLEOTIDE SEQUENCE</scope>
    <source>
        <strain evidence="2">STURGEONOMICS-FGT-2020</strain>
        <tissue evidence="2">Whole blood</tissue>
    </source>
</reference>
<keyword evidence="3" id="KW-1185">Reference proteome</keyword>
<accession>A0AAD8CJ84</accession>
<feature type="region of interest" description="Disordered" evidence="1">
    <location>
        <begin position="62"/>
        <end position="92"/>
    </location>
</feature>
<name>A0AAD8CJ84_ACIOX</name>
<evidence type="ECO:0000256" key="1">
    <source>
        <dbReference type="SAM" id="MobiDB-lite"/>
    </source>
</evidence>
<feature type="compositionally biased region" description="Polar residues" evidence="1">
    <location>
        <begin position="182"/>
        <end position="197"/>
    </location>
</feature>
<comment type="caution">
    <text evidence="2">The sequence shown here is derived from an EMBL/GenBank/DDBJ whole genome shotgun (WGS) entry which is preliminary data.</text>
</comment>
<organism evidence="2 3">
    <name type="scientific">Acipenser oxyrinchus oxyrinchus</name>
    <dbReference type="NCBI Taxonomy" id="40147"/>
    <lineage>
        <taxon>Eukaryota</taxon>
        <taxon>Metazoa</taxon>
        <taxon>Chordata</taxon>
        <taxon>Craniata</taxon>
        <taxon>Vertebrata</taxon>
        <taxon>Euteleostomi</taxon>
        <taxon>Actinopterygii</taxon>
        <taxon>Chondrostei</taxon>
        <taxon>Acipenseriformes</taxon>
        <taxon>Acipenseridae</taxon>
        <taxon>Acipenser</taxon>
    </lineage>
</organism>
<feature type="region of interest" description="Disordered" evidence="1">
    <location>
        <begin position="168"/>
        <end position="197"/>
    </location>
</feature>
<feature type="compositionally biased region" description="Polar residues" evidence="1">
    <location>
        <begin position="76"/>
        <end position="92"/>
    </location>
</feature>
<dbReference type="AlphaFoldDB" id="A0AAD8CJ84"/>
<protein>
    <submittedName>
        <fullName evidence="2">Uncharacterized protein</fullName>
    </submittedName>
</protein>